<dbReference type="EMBL" id="FUPS01000019">
    <property type="protein sequence ID" value="SJT22078.1"/>
    <property type="molecule type" value="Genomic_DNA"/>
</dbReference>
<dbReference type="Proteomes" id="UP000189137">
    <property type="component" value="Unassembled WGS sequence"/>
</dbReference>
<gene>
    <name evidence="3" type="ORF">BN1095_240002</name>
    <name evidence="2" type="ORF">BN1096_80001</name>
    <name evidence="1" type="ORF">BN1097_70001</name>
    <name evidence="4" type="ORF">KRM00_002672</name>
    <name evidence="6" type="ORF">SAMEA1402399_04084</name>
    <name evidence="5" type="ORF">SAMEA3375112_03996</name>
</gene>
<reference evidence="4" key="4">
    <citation type="submission" date="2021-06" db="EMBL/GenBank/DDBJ databases">
        <authorList>
            <consortium name="NCBI Pathogen Detection Project"/>
        </authorList>
    </citation>
    <scope>NUCLEOTIDE SEQUENCE</scope>
    <source>
        <strain evidence="4">HN1000</strain>
    </source>
</reference>
<dbReference type="AlphaFoldDB" id="A0A069AT61"/>
<evidence type="ECO:0000313" key="8">
    <source>
        <dbReference type="Proteomes" id="UP000411588"/>
    </source>
</evidence>
<dbReference type="EMBL" id="LK932409">
    <property type="protein sequence ID" value="CDS88895.1"/>
    <property type="molecule type" value="Genomic_DNA"/>
</dbReference>
<reference evidence="5 7" key="2">
    <citation type="submission" date="2017-02" db="EMBL/GenBank/DDBJ databases">
        <authorList>
            <consortium name="Pathogen Informatics"/>
        </authorList>
    </citation>
    <scope>NUCLEOTIDE SEQUENCE [LARGE SCALE GENOMIC DNA]</scope>
    <source>
        <strain evidence="6">Clo34</strain>
        <strain evidence="8">clo34</strain>
        <strain evidence="5 7">VRECD0157</strain>
    </source>
</reference>
<dbReference type="PATRIC" id="fig|1496.854.peg.21"/>
<name>A0A069AT61_CLODI</name>
<evidence type="ECO:0000313" key="5">
    <source>
        <dbReference type="EMBL" id="SJT22078.1"/>
    </source>
</evidence>
<dbReference type="RefSeq" id="WP_004453983.1">
    <property type="nucleotide sequence ID" value="NZ_AP031492.1"/>
</dbReference>
<evidence type="ECO:0000313" key="6">
    <source>
        <dbReference type="EMBL" id="VFD36659.1"/>
    </source>
</evidence>
<protein>
    <submittedName>
        <fullName evidence="3">Uncharacterized protein</fullName>
    </submittedName>
</protein>
<accession>A0A069AT61</accession>
<organism evidence="3">
    <name type="scientific">Clostridioides difficile</name>
    <name type="common">Peptoclostridium difficile</name>
    <dbReference type="NCBI Taxonomy" id="1496"/>
    <lineage>
        <taxon>Bacteria</taxon>
        <taxon>Bacillati</taxon>
        <taxon>Bacillota</taxon>
        <taxon>Clostridia</taxon>
        <taxon>Peptostreptococcales</taxon>
        <taxon>Peptostreptococcaceae</taxon>
        <taxon>Clostridioides</taxon>
    </lineage>
</organism>
<evidence type="ECO:0000313" key="4">
    <source>
        <dbReference type="EMBL" id="HBH1543150.1"/>
    </source>
</evidence>
<evidence type="ECO:0000313" key="3">
    <source>
        <dbReference type="EMBL" id="CDT02122.1"/>
    </source>
</evidence>
<proteinExistence type="predicted"/>
<sequence length="137" mass="15678">MYIVIGNEIVDSEELKIIIDKNSEFKVEKDLSKSTKREDVIAYQLSIDLNYLDSLINEQCNLASLSDEEKFDEYMTLSDELALDLEELMPKYTIINARAYKLDEVDGIVKIILAVAYADLGHLKLSDVVKRLSRQVD</sequence>
<dbReference type="Proteomes" id="UP000411588">
    <property type="component" value="Unassembled WGS sequence"/>
</dbReference>
<dbReference type="EMBL" id="CAADAN010000028">
    <property type="protein sequence ID" value="VFD36659.1"/>
    <property type="molecule type" value="Genomic_DNA"/>
</dbReference>
<reference evidence="4" key="3">
    <citation type="journal article" date="2018" name="Genome Biol.">
        <title>SKESA: strategic k-mer extension for scrupulous assemblies.</title>
        <authorList>
            <person name="Souvorov A."/>
            <person name="Agarwala R."/>
            <person name="Lipman D.J."/>
        </authorList>
    </citation>
    <scope>NUCLEOTIDE SEQUENCE</scope>
    <source>
        <strain evidence="4">HN1000</strain>
    </source>
</reference>
<evidence type="ECO:0000313" key="2">
    <source>
        <dbReference type="EMBL" id="CDS90262.1"/>
    </source>
</evidence>
<reference evidence="3" key="1">
    <citation type="submission" date="2014-07" db="EMBL/GenBank/DDBJ databases">
        <authorList>
            <person name="Monot Marc"/>
        </authorList>
    </citation>
    <scope>NUCLEOTIDE SEQUENCE</scope>
    <source>
        <strain evidence="3">7032989</strain>
        <strain evidence="1">7032994</strain>
    </source>
</reference>
<dbReference type="EMBL" id="LK932894">
    <property type="protein sequence ID" value="CDT02122.1"/>
    <property type="molecule type" value="Genomic_DNA"/>
</dbReference>
<evidence type="ECO:0000313" key="1">
    <source>
        <dbReference type="EMBL" id="CDS88895.1"/>
    </source>
</evidence>
<evidence type="ECO:0000313" key="7">
    <source>
        <dbReference type="Proteomes" id="UP000189137"/>
    </source>
</evidence>
<dbReference type="EMBL" id="LK932535">
    <property type="protein sequence ID" value="CDS90262.1"/>
    <property type="molecule type" value="Genomic_DNA"/>
</dbReference>
<dbReference type="GeneID" id="66352516"/>
<dbReference type="Proteomes" id="UP000878956">
    <property type="component" value="Unassembled WGS sequence"/>
</dbReference>
<dbReference type="EMBL" id="DAEPXK010000031">
    <property type="protein sequence ID" value="HBH1543150.1"/>
    <property type="molecule type" value="Genomic_DNA"/>
</dbReference>